<dbReference type="EnsemblMetazoa" id="G26629.1">
    <property type="protein sequence ID" value="G26629.1:cds"/>
    <property type="gene ID" value="G26629"/>
</dbReference>
<keyword evidence="2" id="KW-0808">Transferase</keyword>
<evidence type="ECO:0000256" key="2">
    <source>
        <dbReference type="ARBA" id="ARBA00022679"/>
    </source>
</evidence>
<sequence length="123" mass="13552">MLVGTCDDNALVASGMGLTMGGMLCELIPIIPLRDLPWPLVSLVSEEPLVSEKQPRNAKEIVTEASSKIGEIGYNMLWKNCEHFTSYCRYGVNWSKQADNAMLALGAVVVGGIVEEYFRKKKD</sequence>
<reference evidence="6" key="1">
    <citation type="submission" date="2022-08" db="UniProtKB">
        <authorList>
            <consortium name="EnsemblMetazoa"/>
        </authorList>
    </citation>
    <scope>IDENTIFICATION</scope>
    <source>
        <strain evidence="6">05x7-T-G4-1.051#20</strain>
    </source>
</reference>
<evidence type="ECO:0000256" key="4">
    <source>
        <dbReference type="ARBA" id="ARBA00023098"/>
    </source>
</evidence>
<dbReference type="GO" id="GO:0004623">
    <property type="term" value="F:phospholipase A2 activity"/>
    <property type="evidence" value="ECO:0007669"/>
    <property type="project" value="TreeGrafter"/>
</dbReference>
<evidence type="ECO:0000313" key="6">
    <source>
        <dbReference type="EnsemblMetazoa" id="G26629.1:cds"/>
    </source>
</evidence>
<proteinExistence type="inferred from homology"/>
<dbReference type="InterPro" id="IPR007053">
    <property type="entry name" value="LRAT_dom"/>
</dbReference>
<keyword evidence="7" id="KW-1185">Reference proteome</keyword>
<evidence type="ECO:0000313" key="7">
    <source>
        <dbReference type="Proteomes" id="UP000005408"/>
    </source>
</evidence>
<dbReference type="GO" id="GO:0005737">
    <property type="term" value="C:cytoplasm"/>
    <property type="evidence" value="ECO:0007669"/>
    <property type="project" value="TreeGrafter"/>
</dbReference>
<evidence type="ECO:0000256" key="3">
    <source>
        <dbReference type="ARBA" id="ARBA00022801"/>
    </source>
</evidence>
<dbReference type="PROSITE" id="PS51934">
    <property type="entry name" value="LRAT"/>
    <property type="match status" value="1"/>
</dbReference>
<feature type="domain" description="LRAT" evidence="5">
    <location>
        <begin position="1"/>
        <end position="97"/>
    </location>
</feature>
<dbReference type="GO" id="GO:0008970">
    <property type="term" value="F:phospholipase A1 activity"/>
    <property type="evidence" value="ECO:0007669"/>
    <property type="project" value="TreeGrafter"/>
</dbReference>
<accession>A0A8W8L629</accession>
<dbReference type="AlphaFoldDB" id="A0A8W8L629"/>
<keyword evidence="3" id="KW-0378">Hydrolase</keyword>
<name>A0A8W8L629_MAGGI</name>
<dbReference type="PANTHER" id="PTHR13943:SF77">
    <property type="entry name" value="LRAT DOMAIN-CONTAINING PROTEIN"/>
    <property type="match status" value="1"/>
</dbReference>
<dbReference type="InterPro" id="IPR051496">
    <property type="entry name" value="H-rev107_PLA/AT"/>
</dbReference>
<dbReference type="Pfam" id="PF04970">
    <property type="entry name" value="LRAT"/>
    <property type="match status" value="1"/>
</dbReference>
<keyword evidence="4" id="KW-0443">Lipid metabolism</keyword>
<dbReference type="PANTHER" id="PTHR13943">
    <property type="entry name" value="HRAS-LIKE SUPPRESSOR - RELATED"/>
    <property type="match status" value="1"/>
</dbReference>
<organism evidence="6 7">
    <name type="scientific">Magallana gigas</name>
    <name type="common">Pacific oyster</name>
    <name type="synonym">Crassostrea gigas</name>
    <dbReference type="NCBI Taxonomy" id="29159"/>
    <lineage>
        <taxon>Eukaryota</taxon>
        <taxon>Metazoa</taxon>
        <taxon>Spiralia</taxon>
        <taxon>Lophotrochozoa</taxon>
        <taxon>Mollusca</taxon>
        <taxon>Bivalvia</taxon>
        <taxon>Autobranchia</taxon>
        <taxon>Pteriomorphia</taxon>
        <taxon>Ostreida</taxon>
        <taxon>Ostreoidea</taxon>
        <taxon>Ostreidae</taxon>
        <taxon>Magallana</taxon>
    </lineage>
</organism>
<dbReference type="GO" id="GO:0016410">
    <property type="term" value="F:N-acyltransferase activity"/>
    <property type="evidence" value="ECO:0007669"/>
    <property type="project" value="TreeGrafter"/>
</dbReference>
<dbReference type="Gene3D" id="3.90.1720.10">
    <property type="entry name" value="endopeptidase domain like (from Nostoc punctiforme)"/>
    <property type="match status" value="1"/>
</dbReference>
<protein>
    <recommendedName>
        <fullName evidence="5">LRAT domain-containing protein</fullName>
    </recommendedName>
</protein>
<comment type="similarity">
    <text evidence="1">Belongs to the H-rev107 family.</text>
</comment>
<evidence type="ECO:0000259" key="5">
    <source>
        <dbReference type="PROSITE" id="PS51934"/>
    </source>
</evidence>
<dbReference type="Proteomes" id="UP000005408">
    <property type="component" value="Unassembled WGS sequence"/>
</dbReference>
<dbReference type="GO" id="GO:0070292">
    <property type="term" value="P:N-acylphosphatidylethanolamine metabolic process"/>
    <property type="evidence" value="ECO:0007669"/>
    <property type="project" value="TreeGrafter"/>
</dbReference>
<evidence type="ECO:0000256" key="1">
    <source>
        <dbReference type="ARBA" id="ARBA00007824"/>
    </source>
</evidence>